<name>A0AAE3HA22_9EURY</name>
<organism evidence="1 2">
    <name type="scientific">Methanolobus chelungpuianus</name>
    <dbReference type="NCBI Taxonomy" id="502115"/>
    <lineage>
        <taxon>Archaea</taxon>
        <taxon>Methanobacteriati</taxon>
        <taxon>Methanobacteriota</taxon>
        <taxon>Stenosarchaea group</taxon>
        <taxon>Methanomicrobia</taxon>
        <taxon>Methanosarcinales</taxon>
        <taxon>Methanosarcinaceae</taxon>
        <taxon>Methanolobus</taxon>
    </lineage>
</organism>
<dbReference type="InterPro" id="IPR013783">
    <property type="entry name" value="Ig-like_fold"/>
</dbReference>
<sequence>MVGLLFVSSLFASGAMADDVALLIRPLTTEVKMVSSSSGYGVSSTPAIAEDAVIYPYGEMSKLVVKPSYSNIRLQPGENREVKVTVTNRGEETASINPTLVIQPYTQNYLKEEWVTVTPQSFELAPDAKQQFVVKVSIPKDADIGYYYASMVFGKFDEQNYTKYPVYGGSMEMSIDVWTPPSVQIGTTYINDRVEAGKGYDYEVKITNVGKQDIAMDPEVLMNTVYYAEAVSSIRYDAGASNVVMDESSVTISAPSIIKAGETVTVKVHLDVPEDATGSFSGTLDLGIDDSALRDWEGQVQLYFTVWEKPSEPFVKEFTTTTDGTMRIEITTSIYDYGMYGSTTSGSLSPSFQVSMKQGSQQVGMQLVGSTTRGQVVYGSGNVRPLASSGSLGYQNTSTVYTEVYEVSGAAGEWTLSILPVNTDNFEYSITTGEFR</sequence>
<keyword evidence="2" id="KW-1185">Reference proteome</keyword>
<accession>A0AAE3HA22</accession>
<reference evidence="1 2" key="1">
    <citation type="journal article" date="2011" name="Appl. Environ. Microbiol.">
        <title>Methanogenic archaea isolated from Taiwan's Chelungpu fault.</title>
        <authorList>
            <person name="Wu S.Y."/>
            <person name="Lai M.C."/>
        </authorList>
    </citation>
    <scope>NUCLEOTIDE SEQUENCE [LARGE SCALE GENOMIC DNA]</scope>
    <source>
        <strain evidence="1 2">St545Mb</strain>
    </source>
</reference>
<evidence type="ECO:0000313" key="2">
    <source>
        <dbReference type="Proteomes" id="UP001206983"/>
    </source>
</evidence>
<evidence type="ECO:0000313" key="1">
    <source>
        <dbReference type="EMBL" id="MCQ6962515.1"/>
    </source>
</evidence>
<proteinExistence type="predicted"/>
<comment type="caution">
    <text evidence="1">The sequence shown here is derived from an EMBL/GenBank/DDBJ whole genome shotgun (WGS) entry which is preliminary data.</text>
</comment>
<dbReference type="Proteomes" id="UP001206983">
    <property type="component" value="Unassembled WGS sequence"/>
</dbReference>
<dbReference type="AlphaFoldDB" id="A0AAE3HA22"/>
<dbReference type="Gene3D" id="2.60.40.10">
    <property type="entry name" value="Immunoglobulins"/>
    <property type="match status" value="1"/>
</dbReference>
<evidence type="ECO:0008006" key="3">
    <source>
        <dbReference type="Google" id="ProtNLM"/>
    </source>
</evidence>
<dbReference type="EMBL" id="JTEO01000004">
    <property type="protein sequence ID" value="MCQ6962515.1"/>
    <property type="molecule type" value="Genomic_DNA"/>
</dbReference>
<protein>
    <recommendedName>
        <fullName evidence="3">NPCBM-associated, NEW3 domain of alpha-galactosidase</fullName>
    </recommendedName>
</protein>
<gene>
    <name evidence="1" type="ORF">PV02_04975</name>
</gene>